<feature type="compositionally biased region" description="Acidic residues" evidence="1">
    <location>
        <begin position="179"/>
        <end position="193"/>
    </location>
</feature>
<evidence type="ECO:0000259" key="2">
    <source>
        <dbReference type="PROSITE" id="PS51140"/>
    </source>
</evidence>
<evidence type="ECO:0000256" key="1">
    <source>
        <dbReference type="SAM" id="MobiDB-lite"/>
    </source>
</evidence>
<feature type="compositionally biased region" description="Basic and acidic residues" evidence="1">
    <location>
        <begin position="194"/>
        <end position="206"/>
    </location>
</feature>
<feature type="region of interest" description="Disordered" evidence="1">
    <location>
        <begin position="1"/>
        <end position="86"/>
    </location>
</feature>
<reference evidence="3" key="1">
    <citation type="submission" date="2013-11" db="EMBL/GenBank/DDBJ databases">
        <title>The Genome Sequence of Phytophthora parasitica CJ02B3.</title>
        <authorList>
            <consortium name="The Broad Institute Genomics Platform"/>
            <person name="Russ C."/>
            <person name="Tyler B."/>
            <person name="Panabieres F."/>
            <person name="Shan W."/>
            <person name="Tripathy S."/>
            <person name="Grunwald N."/>
            <person name="Machado M."/>
            <person name="Johnson C.S."/>
            <person name="Arredondo F."/>
            <person name="Hong C."/>
            <person name="Coffey M."/>
            <person name="Young S.K."/>
            <person name="Zeng Q."/>
            <person name="Gargeya S."/>
            <person name="Fitzgerald M."/>
            <person name="Abouelleil A."/>
            <person name="Alvarado L."/>
            <person name="Chapman S.B."/>
            <person name="Gainer-Dewar J."/>
            <person name="Goldberg J."/>
            <person name="Griggs A."/>
            <person name="Gujja S."/>
            <person name="Hansen M."/>
            <person name="Howarth C."/>
            <person name="Imamovic A."/>
            <person name="Ireland A."/>
            <person name="Larimer J."/>
            <person name="McCowan C."/>
            <person name="Murphy C."/>
            <person name="Pearson M."/>
            <person name="Poon T.W."/>
            <person name="Priest M."/>
            <person name="Roberts A."/>
            <person name="Saif S."/>
            <person name="Shea T."/>
            <person name="Sykes S."/>
            <person name="Wortman J."/>
            <person name="Nusbaum C."/>
            <person name="Birren B."/>
        </authorList>
    </citation>
    <scope>NUCLEOTIDE SEQUENCE [LARGE SCALE GENOMIC DNA]</scope>
    <source>
        <strain evidence="3">CJ02B3</strain>
    </source>
</reference>
<dbReference type="PROSITE" id="PS51140">
    <property type="entry name" value="CUE"/>
    <property type="match status" value="1"/>
</dbReference>
<accession>W2G8K7</accession>
<feature type="non-terminal residue" evidence="3">
    <location>
        <position position="206"/>
    </location>
</feature>
<dbReference type="Proteomes" id="UP000053236">
    <property type="component" value="Unassembled WGS sequence"/>
</dbReference>
<feature type="compositionally biased region" description="Basic and acidic residues" evidence="1">
    <location>
        <begin position="128"/>
        <end position="145"/>
    </location>
</feature>
<sequence length="206" mass="22784">MSQFQPPSASFMRGTTPRAEESMGSRTPRRRRDRGGLIKLKKGDDGKKSLLEAIFSKKKTPTSSSGPPSSSPSANRRPPAPNPAAVARGVEILHSMFPKWEEETLQVVLEANGFIMEDTITAVLNMEKAEDTTKGSGEVSRDTADRTNWPVKNPLPDDFLRLPDDDGSEEVKYAPSEEGLAEEDEEECEESEKEDERDAEDKTELS</sequence>
<dbReference type="VEuPathDB" id="FungiDB:PPTG_04945"/>
<feature type="compositionally biased region" description="Basic and acidic residues" evidence="1">
    <location>
        <begin position="158"/>
        <end position="172"/>
    </location>
</feature>
<feature type="region of interest" description="Disordered" evidence="1">
    <location>
        <begin position="128"/>
        <end position="206"/>
    </location>
</feature>
<dbReference type="Gene3D" id="1.10.8.10">
    <property type="entry name" value="DNA helicase RuvA subunit, C-terminal domain"/>
    <property type="match status" value="1"/>
</dbReference>
<dbReference type="AlphaFoldDB" id="W2G8K7"/>
<organism evidence="3">
    <name type="scientific">Phytophthora nicotianae</name>
    <name type="common">Potato buckeye rot agent</name>
    <name type="synonym">Phytophthora parasitica</name>
    <dbReference type="NCBI Taxonomy" id="4792"/>
    <lineage>
        <taxon>Eukaryota</taxon>
        <taxon>Sar</taxon>
        <taxon>Stramenopiles</taxon>
        <taxon>Oomycota</taxon>
        <taxon>Peronosporomycetes</taxon>
        <taxon>Peronosporales</taxon>
        <taxon>Peronosporaceae</taxon>
        <taxon>Phytophthora</taxon>
    </lineage>
</organism>
<evidence type="ECO:0000313" key="3">
    <source>
        <dbReference type="EMBL" id="ETK78531.1"/>
    </source>
</evidence>
<dbReference type="SUPFAM" id="SSF46934">
    <property type="entry name" value="UBA-like"/>
    <property type="match status" value="1"/>
</dbReference>
<dbReference type="CDD" id="cd14279">
    <property type="entry name" value="CUE"/>
    <property type="match status" value="1"/>
</dbReference>
<dbReference type="InterPro" id="IPR003892">
    <property type="entry name" value="CUE"/>
</dbReference>
<dbReference type="Pfam" id="PF02845">
    <property type="entry name" value="CUE"/>
    <property type="match status" value="1"/>
</dbReference>
<dbReference type="GO" id="GO:0043130">
    <property type="term" value="F:ubiquitin binding"/>
    <property type="evidence" value="ECO:0007669"/>
    <property type="project" value="InterPro"/>
</dbReference>
<feature type="compositionally biased region" description="Low complexity" evidence="1">
    <location>
        <begin position="61"/>
        <end position="86"/>
    </location>
</feature>
<feature type="domain" description="CUE" evidence="2">
    <location>
        <begin position="85"/>
        <end position="128"/>
    </location>
</feature>
<proteinExistence type="predicted"/>
<protein>
    <recommendedName>
        <fullName evidence="2">CUE domain-containing protein</fullName>
    </recommendedName>
</protein>
<gene>
    <name evidence="3" type="ORF">L915_15488</name>
</gene>
<name>W2G8K7_PHYNI</name>
<dbReference type="InterPro" id="IPR009060">
    <property type="entry name" value="UBA-like_sf"/>
</dbReference>
<dbReference type="EMBL" id="KI688172">
    <property type="protein sequence ID" value="ETK78531.1"/>
    <property type="molecule type" value="Genomic_DNA"/>
</dbReference>
<feature type="compositionally biased region" description="Basic and acidic residues" evidence="1">
    <location>
        <begin position="41"/>
        <end position="50"/>
    </location>
</feature>